<organism evidence="2 3">
    <name type="scientific">Clohesyomyces aquaticus</name>
    <dbReference type="NCBI Taxonomy" id="1231657"/>
    <lineage>
        <taxon>Eukaryota</taxon>
        <taxon>Fungi</taxon>
        <taxon>Dikarya</taxon>
        <taxon>Ascomycota</taxon>
        <taxon>Pezizomycotina</taxon>
        <taxon>Dothideomycetes</taxon>
        <taxon>Pleosporomycetidae</taxon>
        <taxon>Pleosporales</taxon>
        <taxon>Lindgomycetaceae</taxon>
        <taxon>Clohesyomyces</taxon>
    </lineage>
</organism>
<keyword evidence="3" id="KW-1185">Reference proteome</keyword>
<feature type="compositionally biased region" description="Polar residues" evidence="1">
    <location>
        <begin position="19"/>
        <end position="30"/>
    </location>
</feature>
<dbReference type="OrthoDB" id="529205at2759"/>
<feature type="region of interest" description="Disordered" evidence="1">
    <location>
        <begin position="19"/>
        <end position="105"/>
    </location>
</feature>
<evidence type="ECO:0000313" key="2">
    <source>
        <dbReference type="EMBL" id="ORY10979.1"/>
    </source>
</evidence>
<evidence type="ECO:0000256" key="1">
    <source>
        <dbReference type="SAM" id="MobiDB-lite"/>
    </source>
</evidence>
<protein>
    <submittedName>
        <fullName evidence="2">Uncharacterized protein</fullName>
    </submittedName>
</protein>
<feature type="compositionally biased region" description="Basic and acidic residues" evidence="1">
    <location>
        <begin position="33"/>
        <end position="67"/>
    </location>
</feature>
<reference evidence="2 3" key="1">
    <citation type="submission" date="2016-07" db="EMBL/GenBank/DDBJ databases">
        <title>Pervasive Adenine N6-methylation of Active Genes in Fungi.</title>
        <authorList>
            <consortium name="DOE Joint Genome Institute"/>
            <person name="Mondo S.J."/>
            <person name="Dannebaum R.O."/>
            <person name="Kuo R.C."/>
            <person name="Labutti K."/>
            <person name="Haridas S."/>
            <person name="Kuo A."/>
            <person name="Salamov A."/>
            <person name="Ahrendt S.R."/>
            <person name="Lipzen A."/>
            <person name="Sullivan W."/>
            <person name="Andreopoulos W.B."/>
            <person name="Clum A."/>
            <person name="Lindquist E."/>
            <person name="Daum C."/>
            <person name="Ramamoorthy G.K."/>
            <person name="Gryganskyi A."/>
            <person name="Culley D."/>
            <person name="Magnuson J.K."/>
            <person name="James T.Y."/>
            <person name="O'Malley M.A."/>
            <person name="Stajich J.E."/>
            <person name="Spatafora J.W."/>
            <person name="Visel A."/>
            <person name="Grigoriev I.V."/>
        </authorList>
    </citation>
    <scope>NUCLEOTIDE SEQUENCE [LARGE SCALE GENOMIC DNA]</scope>
    <source>
        <strain evidence="2 3">CBS 115471</strain>
    </source>
</reference>
<gene>
    <name evidence="2" type="ORF">BCR34DRAFT_484904</name>
</gene>
<feature type="compositionally biased region" description="Basic and acidic residues" evidence="1">
    <location>
        <begin position="75"/>
        <end position="105"/>
    </location>
</feature>
<dbReference type="AlphaFoldDB" id="A0A1Y1ZL96"/>
<comment type="caution">
    <text evidence="2">The sequence shown here is derived from an EMBL/GenBank/DDBJ whole genome shotgun (WGS) entry which is preliminary data.</text>
</comment>
<dbReference type="Proteomes" id="UP000193144">
    <property type="component" value="Unassembled WGS sequence"/>
</dbReference>
<proteinExistence type="predicted"/>
<dbReference type="EMBL" id="MCFA01000066">
    <property type="protein sequence ID" value="ORY10979.1"/>
    <property type="molecule type" value="Genomic_DNA"/>
</dbReference>
<accession>A0A1Y1ZL96</accession>
<name>A0A1Y1ZL96_9PLEO</name>
<sequence length="105" mass="12077">MRSLTLLRARTPLQRFTPIQTSHRTVSTTARMLLKEDADRSPEHVESRKQEQVDKQKRGEGHWHEELASSGESGVKADREEVEDNDKHMDKLQKETADKGEKGKI</sequence>
<evidence type="ECO:0000313" key="3">
    <source>
        <dbReference type="Proteomes" id="UP000193144"/>
    </source>
</evidence>